<dbReference type="PANTHER" id="PTHR10366">
    <property type="entry name" value="NAD DEPENDENT EPIMERASE/DEHYDRATASE"/>
    <property type="match status" value="1"/>
</dbReference>
<dbReference type="PANTHER" id="PTHR10366:SF564">
    <property type="entry name" value="STEROL-4-ALPHA-CARBOXYLATE 3-DEHYDROGENASE, DECARBOXYLATING"/>
    <property type="match status" value="1"/>
</dbReference>
<keyword evidence="5" id="KW-1185">Reference proteome</keyword>
<evidence type="ECO:0000259" key="3">
    <source>
        <dbReference type="Pfam" id="PF01370"/>
    </source>
</evidence>
<dbReference type="SUPFAM" id="SSF51735">
    <property type="entry name" value="NAD(P)-binding Rossmann-fold domains"/>
    <property type="match status" value="1"/>
</dbReference>
<reference evidence="4" key="2">
    <citation type="submission" date="2020-02" db="EMBL/GenBank/DDBJ databases">
        <authorList>
            <person name="Gilchrist C.L.M."/>
            <person name="Chooi Y.-H."/>
        </authorList>
    </citation>
    <scope>NUCLEOTIDE SEQUENCE</scope>
    <source>
        <strain evidence="4">MST-FP2251</strain>
    </source>
</reference>
<dbReference type="FunFam" id="3.40.50.720:FF:000191">
    <property type="entry name" value="Methylglyoxal reductase (NADPH-dependent)"/>
    <property type="match status" value="1"/>
</dbReference>
<protein>
    <recommendedName>
        <fullName evidence="3">NAD-dependent epimerase/dehydratase domain-containing protein</fullName>
    </recommendedName>
</protein>
<evidence type="ECO:0000256" key="2">
    <source>
        <dbReference type="ARBA" id="ARBA00023445"/>
    </source>
</evidence>
<dbReference type="InterPro" id="IPR001509">
    <property type="entry name" value="Epimerase_deHydtase"/>
</dbReference>
<gene>
    <name evidence="4" type="ORF">FE257_006290</name>
</gene>
<name>A0AAD4GU04_ASPNN</name>
<reference evidence="4" key="1">
    <citation type="journal article" date="2019" name="Beilstein J. Org. Chem.">
        <title>Nanangenines: drimane sesquiterpenoids as the dominant metabolite cohort of a novel Australian fungus, Aspergillus nanangensis.</title>
        <authorList>
            <person name="Lacey H.J."/>
            <person name="Gilchrist C.L.M."/>
            <person name="Crombie A."/>
            <person name="Kalaitzis J.A."/>
            <person name="Vuong D."/>
            <person name="Rutledge P.J."/>
            <person name="Turner P."/>
            <person name="Pitt J.I."/>
            <person name="Lacey E."/>
            <person name="Chooi Y.H."/>
            <person name="Piggott A.M."/>
        </authorList>
    </citation>
    <scope>NUCLEOTIDE SEQUENCE</scope>
    <source>
        <strain evidence="4">MST-FP2251</strain>
    </source>
</reference>
<dbReference type="CDD" id="cd05227">
    <property type="entry name" value="AR_SDR_e"/>
    <property type="match status" value="1"/>
</dbReference>
<comment type="caution">
    <text evidence="4">The sequence shown here is derived from an EMBL/GenBank/DDBJ whole genome shotgun (WGS) entry which is preliminary data.</text>
</comment>
<proteinExistence type="inferred from homology"/>
<keyword evidence="1" id="KW-0560">Oxidoreductase</keyword>
<dbReference type="Proteomes" id="UP001194746">
    <property type="component" value="Unassembled WGS sequence"/>
</dbReference>
<comment type="similarity">
    <text evidence="2">Belongs to the NAD(P)-dependent epimerase/dehydratase family. Dihydroflavonol-4-reductase subfamily.</text>
</comment>
<dbReference type="GO" id="GO:0016616">
    <property type="term" value="F:oxidoreductase activity, acting on the CH-OH group of donors, NAD or NADP as acceptor"/>
    <property type="evidence" value="ECO:0007669"/>
    <property type="project" value="TreeGrafter"/>
</dbReference>
<sequence>MPAETVLITGASGFIATHIVDAFLQAGHTVRGTVRSQSTADRVKQTFLEYVSKDKLTFAIVPDIGVPHAFDEAVKGVTGVIHTASPFEFKVDDNEQDILLPAINGTKHILDPIKKNGSQVRRLVILSSFAAIVDVSKGTRPGYVYTEKDWNPLTYDEAAKKGSSTVVAYLVSKKLAERAAWDFVERERPGFDVVTICPPMVYGPNMNATASIAHLNESSAEIYRLMTAKPTDPVPPTSFWGSVDARDVAQAHLKAYETPEAGGQRFLVCQDNYSYQQMVDVLREKVPEVKDRVPVGKPHTGLGEEVYGIDNSKSRKVLGLHYRSFEETVVDAARSLLELAKKG</sequence>
<organism evidence="4 5">
    <name type="scientific">Aspergillus nanangensis</name>
    <dbReference type="NCBI Taxonomy" id="2582783"/>
    <lineage>
        <taxon>Eukaryota</taxon>
        <taxon>Fungi</taxon>
        <taxon>Dikarya</taxon>
        <taxon>Ascomycota</taxon>
        <taxon>Pezizomycotina</taxon>
        <taxon>Eurotiomycetes</taxon>
        <taxon>Eurotiomycetidae</taxon>
        <taxon>Eurotiales</taxon>
        <taxon>Aspergillaceae</taxon>
        <taxon>Aspergillus</taxon>
        <taxon>Aspergillus subgen. Circumdati</taxon>
    </lineage>
</organism>
<dbReference type="InterPro" id="IPR036291">
    <property type="entry name" value="NAD(P)-bd_dom_sf"/>
</dbReference>
<dbReference type="Gene3D" id="3.40.50.720">
    <property type="entry name" value="NAD(P)-binding Rossmann-like Domain"/>
    <property type="match status" value="1"/>
</dbReference>
<dbReference type="AlphaFoldDB" id="A0AAD4GU04"/>
<dbReference type="Pfam" id="PF01370">
    <property type="entry name" value="Epimerase"/>
    <property type="match status" value="1"/>
</dbReference>
<dbReference type="InterPro" id="IPR050425">
    <property type="entry name" value="NAD(P)_dehydrat-like"/>
</dbReference>
<accession>A0AAD4GU04</accession>
<dbReference type="EMBL" id="VCAU01000029">
    <property type="protein sequence ID" value="KAF9890129.1"/>
    <property type="molecule type" value="Genomic_DNA"/>
</dbReference>
<evidence type="ECO:0000313" key="4">
    <source>
        <dbReference type="EMBL" id="KAF9890129.1"/>
    </source>
</evidence>
<feature type="domain" description="NAD-dependent epimerase/dehydratase" evidence="3">
    <location>
        <begin position="6"/>
        <end position="265"/>
    </location>
</feature>
<evidence type="ECO:0000313" key="5">
    <source>
        <dbReference type="Proteomes" id="UP001194746"/>
    </source>
</evidence>
<evidence type="ECO:0000256" key="1">
    <source>
        <dbReference type="ARBA" id="ARBA00023002"/>
    </source>
</evidence>